<evidence type="ECO:0000256" key="4">
    <source>
        <dbReference type="ARBA" id="ARBA00022723"/>
    </source>
</evidence>
<gene>
    <name evidence="12" type="primary">hypF</name>
    <name evidence="12" type="ORF">KDW95_20620</name>
</gene>
<dbReference type="GO" id="GO:0016874">
    <property type="term" value="F:ligase activity"/>
    <property type="evidence" value="ECO:0007669"/>
    <property type="project" value="UniProtKB-KW"/>
</dbReference>
<dbReference type="InterPro" id="IPR036046">
    <property type="entry name" value="Acylphosphatase-like_dom_sf"/>
</dbReference>
<dbReference type="Proteomes" id="UP001058461">
    <property type="component" value="Chromosome"/>
</dbReference>
<name>A0ABY5HGY0_9GAMM</name>
<dbReference type="PROSITE" id="PS51160">
    <property type="entry name" value="ACYLPHOSPHATASE_3"/>
    <property type="match status" value="1"/>
</dbReference>
<organism evidence="12 13">
    <name type="scientific">Marinobacterium rhizophilum</name>
    <dbReference type="NCBI Taxonomy" id="420402"/>
    <lineage>
        <taxon>Bacteria</taxon>
        <taxon>Pseudomonadati</taxon>
        <taxon>Pseudomonadota</taxon>
        <taxon>Gammaproteobacteria</taxon>
        <taxon>Oceanospirillales</taxon>
        <taxon>Oceanospirillaceae</taxon>
        <taxon>Marinobacterium</taxon>
    </lineage>
</organism>
<dbReference type="InterPro" id="IPR055128">
    <property type="entry name" value="HypF_C_2"/>
</dbReference>
<evidence type="ECO:0000256" key="7">
    <source>
        <dbReference type="ARBA" id="ARBA00048220"/>
    </source>
</evidence>
<keyword evidence="6" id="KW-0862">Zinc</keyword>
<feature type="active site" evidence="9">
    <location>
        <position position="20"/>
    </location>
</feature>
<dbReference type="Pfam" id="PF01300">
    <property type="entry name" value="Sua5_yciO_yrdC"/>
    <property type="match status" value="1"/>
</dbReference>
<evidence type="ECO:0000259" key="10">
    <source>
        <dbReference type="PROSITE" id="PS51160"/>
    </source>
</evidence>
<dbReference type="InterPro" id="IPR004421">
    <property type="entry name" value="Carbamoyltransferase_HypF"/>
</dbReference>
<dbReference type="PIRSF" id="PIRSF006256">
    <property type="entry name" value="CMPcnvr_hdrg_mat"/>
    <property type="match status" value="1"/>
</dbReference>
<evidence type="ECO:0000256" key="1">
    <source>
        <dbReference type="ARBA" id="ARBA00004711"/>
    </source>
</evidence>
<dbReference type="EC" id="6.2.-.-" evidence="8"/>
<keyword evidence="3 12" id="KW-0436">Ligase</keyword>
<feature type="domain" description="YrdC-like" evidence="11">
    <location>
        <begin position="200"/>
        <end position="384"/>
    </location>
</feature>
<evidence type="ECO:0000313" key="13">
    <source>
        <dbReference type="Proteomes" id="UP001058461"/>
    </source>
</evidence>
<dbReference type="PROSITE" id="PS51163">
    <property type="entry name" value="YRDC"/>
    <property type="match status" value="1"/>
</dbReference>
<comment type="pathway">
    <text evidence="1 8">Protein modification; [NiFe] hydrogenase maturation.</text>
</comment>
<evidence type="ECO:0000256" key="9">
    <source>
        <dbReference type="PROSITE-ProRule" id="PRU00520"/>
    </source>
</evidence>
<evidence type="ECO:0000256" key="3">
    <source>
        <dbReference type="ARBA" id="ARBA00022598"/>
    </source>
</evidence>
<dbReference type="InterPro" id="IPR017945">
    <property type="entry name" value="DHBP_synth_RibB-like_a/b_dom"/>
</dbReference>
<comment type="similarity">
    <text evidence="2 8">Belongs to the carbamoyltransferase HypF family.</text>
</comment>
<dbReference type="NCBIfam" id="TIGR00143">
    <property type="entry name" value="hypF"/>
    <property type="match status" value="1"/>
</dbReference>
<evidence type="ECO:0000313" key="12">
    <source>
        <dbReference type="EMBL" id="UTW11625.1"/>
    </source>
</evidence>
<keyword evidence="9" id="KW-0378">Hydrolase</keyword>
<dbReference type="Gene3D" id="3.30.110.120">
    <property type="match status" value="1"/>
</dbReference>
<keyword evidence="13" id="KW-1185">Reference proteome</keyword>
<evidence type="ECO:0000256" key="5">
    <source>
        <dbReference type="ARBA" id="ARBA00022771"/>
    </source>
</evidence>
<dbReference type="InterPro" id="IPR051060">
    <property type="entry name" value="Carbamoyltrans_HypF-like"/>
</dbReference>
<dbReference type="InterPro" id="IPR006070">
    <property type="entry name" value="Sua5-like_dom"/>
</dbReference>
<dbReference type="RefSeq" id="WP_255853661.1">
    <property type="nucleotide sequence ID" value="NZ_CP073347.1"/>
</dbReference>
<sequence length="771" mass="84002">MEQQIAEIRIRGTVQGVGFRPCVWQLAQQMALRGDVRNDADGVFIRLFPPTQMHRFQQQLETHLPPLAHIDSITTRLLPCGDIPQDFCILDSTRGHNRTQVLPDIATCERCRSEIFDTRDRRHGYAFGNCTHCGPRYSIITAMPYDRSHTTMAPFRRCAACQHEYVQPLDRRFHAQPIACAECGPRLWLAAPDGTELARENAIAVAAQRLQQGQLLAIKATGGFHLACDASDPCAIERLRSLKHRPHKPLALMVRDTAQLRAFARVSRTEEQLLHSPAAPIVLLDMLPASLPSALCSGLARVGTMLPSTPLQHLLMAALNGPLVMTSGNVEGAPPCQDNSSAMTQLAPGVDALLLHNRDIRHRVDDSLTQVIAGRPQILRRARGYAPAGIYLPAGMQDADGILALGGDLKNAPCLLRQGRAHLAPHLGDMENPQLQRQLHQSLEQLTQLLGCRARLIACDPHPGYHSRRLAHRVAQTQGLPLVEVAHHHAHLAACLAEHRYPIDGPPVLGLILDGSGLAPANSPHPIWGGEILRADYRHCQRLDGLPAVALPGGDQAAREPWRNLLAHLERWQPEWAQTAARLPALQDLQQQPLHTLRAMIQHNQNAPLASSCGRLFDAVAALLGATPSRQSFEAQAAMHLEALAQSATAASLPGFDPGSATDMLDLTGLWQQLLDCAQSEPPARTALWFHQALARLLARRLQALAHDQGCTTLVLGGGCLQNRLLQAELSTALTATGFEVLIPHQVPANDGGLALGQAVVAWVRREAGHG</sequence>
<dbReference type="Pfam" id="PF00708">
    <property type="entry name" value="Acylphosphatase"/>
    <property type="match status" value="1"/>
</dbReference>
<dbReference type="InterPro" id="IPR001792">
    <property type="entry name" value="Acylphosphatase-like_dom"/>
</dbReference>
<dbReference type="SUPFAM" id="SSF54975">
    <property type="entry name" value="Acylphosphatase/BLUF domain-like"/>
    <property type="match status" value="1"/>
</dbReference>
<comment type="function">
    <text evidence="8">Involved in the maturation of [NiFe] hydrogenases. Along with HypE, it catalyzes the synthesis of the CN ligands of the active site iron of [NiFe]-hydrogenases. HypF functions as a carbamoyl transferase using carbamoylphosphate as a substrate and transferring the carboxamido moiety in an ATP-dependent reaction to the thiolate of the C-terminal cysteine of HypE yielding a protein-S-carboxamide.</text>
</comment>
<evidence type="ECO:0000256" key="8">
    <source>
        <dbReference type="PIRNR" id="PIRNR006256"/>
    </source>
</evidence>
<dbReference type="Gene3D" id="3.90.870.50">
    <property type="match status" value="1"/>
</dbReference>
<reference evidence="12" key="1">
    <citation type="submission" date="2021-04" db="EMBL/GenBank/DDBJ databases">
        <title>Oceanospirillales bacteria with DddD are important DMSP degraders in coastal seawater.</title>
        <authorList>
            <person name="Liu J."/>
        </authorList>
    </citation>
    <scope>NUCLEOTIDE SEQUENCE</scope>
    <source>
        <strain evidence="12">D13-1</strain>
    </source>
</reference>
<comment type="catalytic activity">
    <reaction evidence="7 8">
        <text>C-terminal L-cysteinyl-[HypE protein] + carbamoyl phosphate + ATP + H2O = C-terminal S-carboxamide-L-cysteinyl-[HypE protein] + AMP + phosphate + diphosphate + H(+)</text>
        <dbReference type="Rhea" id="RHEA:55636"/>
        <dbReference type="Rhea" id="RHEA-COMP:14247"/>
        <dbReference type="Rhea" id="RHEA-COMP:14392"/>
        <dbReference type="ChEBI" id="CHEBI:15377"/>
        <dbReference type="ChEBI" id="CHEBI:15378"/>
        <dbReference type="ChEBI" id="CHEBI:30616"/>
        <dbReference type="ChEBI" id="CHEBI:33019"/>
        <dbReference type="ChEBI" id="CHEBI:43474"/>
        <dbReference type="ChEBI" id="CHEBI:58228"/>
        <dbReference type="ChEBI" id="CHEBI:76913"/>
        <dbReference type="ChEBI" id="CHEBI:139126"/>
        <dbReference type="ChEBI" id="CHEBI:456215"/>
    </reaction>
</comment>
<dbReference type="Pfam" id="PF17788">
    <property type="entry name" value="HypF_C"/>
    <property type="match status" value="1"/>
</dbReference>
<proteinExistence type="inferred from homology"/>
<feature type="active site" evidence="9">
    <location>
        <position position="38"/>
    </location>
</feature>
<comment type="catalytic activity">
    <reaction evidence="9">
        <text>an acyl phosphate + H2O = a carboxylate + phosphate + H(+)</text>
        <dbReference type="Rhea" id="RHEA:14965"/>
        <dbReference type="ChEBI" id="CHEBI:15377"/>
        <dbReference type="ChEBI" id="CHEBI:15378"/>
        <dbReference type="ChEBI" id="CHEBI:29067"/>
        <dbReference type="ChEBI" id="CHEBI:43474"/>
        <dbReference type="ChEBI" id="CHEBI:59918"/>
        <dbReference type="EC" id="3.6.1.7"/>
    </reaction>
</comment>
<accession>A0ABY5HGY0</accession>
<dbReference type="InterPro" id="IPR041440">
    <property type="entry name" value="HypF_C"/>
</dbReference>
<dbReference type="EMBL" id="CP073347">
    <property type="protein sequence ID" value="UTW11625.1"/>
    <property type="molecule type" value="Genomic_DNA"/>
</dbReference>
<dbReference type="Gene3D" id="3.30.420.360">
    <property type="match status" value="1"/>
</dbReference>
<dbReference type="PANTHER" id="PTHR42959">
    <property type="entry name" value="CARBAMOYLTRANSFERASE"/>
    <property type="match status" value="1"/>
</dbReference>
<evidence type="ECO:0000256" key="6">
    <source>
        <dbReference type="ARBA" id="ARBA00022833"/>
    </source>
</evidence>
<keyword evidence="5" id="KW-0863">Zinc-finger</keyword>
<dbReference type="InterPro" id="IPR017968">
    <property type="entry name" value="Acylphosphatase_CS"/>
</dbReference>
<dbReference type="SUPFAM" id="SSF55821">
    <property type="entry name" value="YrdC/RibB"/>
    <property type="match status" value="1"/>
</dbReference>
<feature type="domain" description="Acylphosphatase-like" evidence="10">
    <location>
        <begin position="5"/>
        <end position="91"/>
    </location>
</feature>
<dbReference type="Gene3D" id="3.30.420.40">
    <property type="match status" value="1"/>
</dbReference>
<keyword evidence="4" id="KW-0479">Metal-binding</keyword>
<evidence type="ECO:0000256" key="2">
    <source>
        <dbReference type="ARBA" id="ARBA00008097"/>
    </source>
</evidence>
<protein>
    <recommendedName>
        <fullName evidence="8">Carbamoyltransferase HypF</fullName>
        <ecNumber evidence="8">6.2.-.-</ecNumber>
    </recommendedName>
</protein>
<dbReference type="InterPro" id="IPR011125">
    <property type="entry name" value="Znf_HypF"/>
</dbReference>
<dbReference type="PROSITE" id="PS00150">
    <property type="entry name" value="ACYLPHOSPHATASE_1"/>
    <property type="match status" value="1"/>
</dbReference>
<dbReference type="PANTHER" id="PTHR42959:SF1">
    <property type="entry name" value="CARBAMOYLTRANSFERASE HYPF"/>
    <property type="match status" value="1"/>
</dbReference>
<dbReference type="Pfam" id="PF07503">
    <property type="entry name" value="zf-HYPF"/>
    <property type="match status" value="2"/>
</dbReference>
<dbReference type="Pfam" id="PF22521">
    <property type="entry name" value="HypF_C_2"/>
    <property type="match status" value="1"/>
</dbReference>
<evidence type="ECO:0000259" key="11">
    <source>
        <dbReference type="PROSITE" id="PS51163"/>
    </source>
</evidence>